<name>A0ABW4MC67_9SPHN</name>
<dbReference type="RefSeq" id="WP_374612560.1">
    <property type="nucleotide sequence ID" value="NZ_JBHUEL010000003.1"/>
</dbReference>
<protein>
    <submittedName>
        <fullName evidence="1">Uncharacterized protein</fullName>
    </submittedName>
</protein>
<dbReference type="EMBL" id="JBHUEL010000003">
    <property type="protein sequence ID" value="MFD1765864.1"/>
    <property type="molecule type" value="Genomic_DNA"/>
</dbReference>
<reference evidence="2" key="1">
    <citation type="journal article" date="2019" name="Int. J. Syst. Evol. Microbiol.">
        <title>The Global Catalogue of Microorganisms (GCM) 10K type strain sequencing project: providing services to taxonomists for standard genome sequencing and annotation.</title>
        <authorList>
            <consortium name="The Broad Institute Genomics Platform"/>
            <consortium name="The Broad Institute Genome Sequencing Center for Infectious Disease"/>
            <person name="Wu L."/>
            <person name="Ma J."/>
        </authorList>
    </citation>
    <scope>NUCLEOTIDE SEQUENCE [LARGE SCALE GENOMIC DNA]</scope>
    <source>
        <strain evidence="2">CGMCC 1.12449</strain>
    </source>
</reference>
<gene>
    <name evidence="1" type="ORF">ACFSAG_03305</name>
</gene>
<keyword evidence="2" id="KW-1185">Reference proteome</keyword>
<evidence type="ECO:0000313" key="1">
    <source>
        <dbReference type="EMBL" id="MFD1765864.1"/>
    </source>
</evidence>
<accession>A0ABW4MC67</accession>
<proteinExistence type="predicted"/>
<evidence type="ECO:0000313" key="2">
    <source>
        <dbReference type="Proteomes" id="UP001597215"/>
    </source>
</evidence>
<comment type="caution">
    <text evidence="1">The sequence shown here is derived from an EMBL/GenBank/DDBJ whole genome shotgun (WGS) entry which is preliminary data.</text>
</comment>
<dbReference type="Proteomes" id="UP001597215">
    <property type="component" value="Unassembled WGS sequence"/>
</dbReference>
<organism evidence="1 2">
    <name type="scientific">Sphingorhabdus buctiana</name>
    <dbReference type="NCBI Taxonomy" id="1508805"/>
    <lineage>
        <taxon>Bacteria</taxon>
        <taxon>Pseudomonadati</taxon>
        <taxon>Pseudomonadota</taxon>
        <taxon>Alphaproteobacteria</taxon>
        <taxon>Sphingomonadales</taxon>
        <taxon>Sphingomonadaceae</taxon>
        <taxon>Sphingorhabdus</taxon>
    </lineage>
</organism>
<sequence>MNSIEAALVAEEASSLAGYRGPCHCCEGDGVHWGQEAGRI</sequence>